<gene>
    <name evidence="1" type="ORF">K8352_09780</name>
</gene>
<reference evidence="1" key="1">
    <citation type="submission" date="2023-02" db="EMBL/GenBank/DDBJ databases">
        <title>Genome of Flavobacteriaceae gen. nov. sp. strain F89.</title>
        <authorList>
            <person name="Wang Y."/>
        </authorList>
    </citation>
    <scope>NUCLEOTIDE SEQUENCE</scope>
    <source>
        <strain evidence="1">F89</strain>
    </source>
</reference>
<dbReference type="Pfam" id="PF20001">
    <property type="entry name" value="DUF6428"/>
    <property type="match status" value="1"/>
</dbReference>
<accession>A0AAE3EWK7</accession>
<evidence type="ECO:0000313" key="1">
    <source>
        <dbReference type="EMBL" id="MCG2461036.1"/>
    </source>
</evidence>
<sequence>MKLSEFKSALASVQTLNIQLPNGNPVPSHFHVTEIGKVSKQFMDCGGKIRNEQSINFQLWEARDFDHRINPEKLAHIIASSENNLNLDDREIEVEYQSDTIGKYGLDFDGAKFLLTTKRTDCLAKKTCGAPKGYIDNAPVETAVCCNSGAGCR</sequence>
<dbReference type="InterPro" id="IPR045534">
    <property type="entry name" value="DUF6428"/>
</dbReference>
<dbReference type="Proteomes" id="UP001200642">
    <property type="component" value="Unassembled WGS sequence"/>
</dbReference>
<proteinExistence type="predicted"/>
<dbReference type="AlphaFoldDB" id="A0AAE3EWK7"/>
<dbReference type="RefSeq" id="WP_317902184.1">
    <property type="nucleotide sequence ID" value="NZ_JAIRBC010000012.1"/>
</dbReference>
<name>A0AAE3EWK7_9FLAO</name>
<keyword evidence="2" id="KW-1185">Reference proteome</keyword>
<organism evidence="1 2">
    <name type="scientific">Cerina litoralis</name>
    <dbReference type="NCBI Taxonomy" id="2874477"/>
    <lineage>
        <taxon>Bacteria</taxon>
        <taxon>Pseudomonadati</taxon>
        <taxon>Bacteroidota</taxon>
        <taxon>Flavobacteriia</taxon>
        <taxon>Flavobacteriales</taxon>
        <taxon>Flavobacteriaceae</taxon>
        <taxon>Cerina</taxon>
    </lineage>
</organism>
<evidence type="ECO:0000313" key="2">
    <source>
        <dbReference type="Proteomes" id="UP001200642"/>
    </source>
</evidence>
<protein>
    <submittedName>
        <fullName evidence="1">DUF6428 family protein</fullName>
    </submittedName>
</protein>
<dbReference type="EMBL" id="JAIRBC010000012">
    <property type="protein sequence ID" value="MCG2461036.1"/>
    <property type="molecule type" value="Genomic_DNA"/>
</dbReference>
<comment type="caution">
    <text evidence="1">The sequence shown here is derived from an EMBL/GenBank/DDBJ whole genome shotgun (WGS) entry which is preliminary data.</text>
</comment>